<organism evidence="1 2">
    <name type="scientific">Caerostris extrusa</name>
    <name type="common">Bark spider</name>
    <name type="synonym">Caerostris bankana</name>
    <dbReference type="NCBI Taxonomy" id="172846"/>
    <lineage>
        <taxon>Eukaryota</taxon>
        <taxon>Metazoa</taxon>
        <taxon>Ecdysozoa</taxon>
        <taxon>Arthropoda</taxon>
        <taxon>Chelicerata</taxon>
        <taxon>Arachnida</taxon>
        <taxon>Araneae</taxon>
        <taxon>Araneomorphae</taxon>
        <taxon>Entelegynae</taxon>
        <taxon>Araneoidea</taxon>
        <taxon>Araneidae</taxon>
        <taxon>Caerostris</taxon>
    </lineage>
</organism>
<dbReference type="EMBL" id="BPLR01015303">
    <property type="protein sequence ID" value="GIY75141.1"/>
    <property type="molecule type" value="Genomic_DNA"/>
</dbReference>
<gene>
    <name evidence="1" type="ORF">CEXT_393051</name>
</gene>
<dbReference type="AlphaFoldDB" id="A0AAV4VXG7"/>
<reference evidence="1 2" key="1">
    <citation type="submission" date="2021-06" db="EMBL/GenBank/DDBJ databases">
        <title>Caerostris extrusa draft genome.</title>
        <authorList>
            <person name="Kono N."/>
            <person name="Arakawa K."/>
        </authorList>
    </citation>
    <scope>NUCLEOTIDE SEQUENCE [LARGE SCALE GENOMIC DNA]</scope>
</reference>
<proteinExistence type="predicted"/>
<keyword evidence="2" id="KW-1185">Reference proteome</keyword>
<dbReference type="Proteomes" id="UP001054945">
    <property type="component" value="Unassembled WGS sequence"/>
</dbReference>
<accession>A0AAV4VXG7</accession>
<comment type="caution">
    <text evidence="1">The sequence shown here is derived from an EMBL/GenBank/DDBJ whole genome shotgun (WGS) entry which is preliminary data.</text>
</comment>
<evidence type="ECO:0000313" key="1">
    <source>
        <dbReference type="EMBL" id="GIY75141.1"/>
    </source>
</evidence>
<protein>
    <submittedName>
        <fullName evidence="1">Uncharacterized protein</fullName>
    </submittedName>
</protein>
<name>A0AAV4VXG7_CAEEX</name>
<evidence type="ECO:0000313" key="2">
    <source>
        <dbReference type="Proteomes" id="UP001054945"/>
    </source>
</evidence>
<sequence>MTLHHSLVCSKSSGHLRKKKLFRSQRCFESPVSNDEDESDAQLGLHASLPQMQTNKSVRNKFVCIERMHFFAPLFC</sequence>